<protein>
    <submittedName>
        <fullName evidence="1">EsaB/YukD family protein</fullName>
    </submittedName>
</protein>
<sequence length="86" mass="9407">MNYTVVTVIAMPSGREIDLELPSDLPLHQLSPAIVASLGDDVPVEADLALRLSISEYGHSWSDVNPELTLQQAGVIDGMYMRVERV</sequence>
<gene>
    <name evidence="1" type="ORF">ACFFSY_00755</name>
</gene>
<dbReference type="EMBL" id="JBHMDO010000002">
    <property type="protein sequence ID" value="MFB9324469.1"/>
    <property type="molecule type" value="Genomic_DNA"/>
</dbReference>
<organism evidence="1 2">
    <name type="scientific">Paenibacillus aurantiacus</name>
    <dbReference type="NCBI Taxonomy" id="1936118"/>
    <lineage>
        <taxon>Bacteria</taxon>
        <taxon>Bacillati</taxon>
        <taxon>Bacillota</taxon>
        <taxon>Bacilli</taxon>
        <taxon>Bacillales</taxon>
        <taxon>Paenibacillaceae</taxon>
        <taxon>Paenibacillus</taxon>
    </lineage>
</organism>
<dbReference type="RefSeq" id="WP_377488427.1">
    <property type="nucleotide sequence ID" value="NZ_JBHMDO010000002.1"/>
</dbReference>
<accession>A0ABV5KH27</accession>
<keyword evidence="2" id="KW-1185">Reference proteome</keyword>
<dbReference type="Gene3D" id="3.10.20.90">
    <property type="entry name" value="Phosphatidylinositol 3-kinase Catalytic Subunit, Chain A, domain 1"/>
    <property type="match status" value="1"/>
</dbReference>
<name>A0ABV5KH27_9BACL</name>
<evidence type="ECO:0000313" key="1">
    <source>
        <dbReference type="EMBL" id="MFB9324469.1"/>
    </source>
</evidence>
<dbReference type="Proteomes" id="UP001589747">
    <property type="component" value="Unassembled WGS sequence"/>
</dbReference>
<comment type="caution">
    <text evidence="1">The sequence shown here is derived from an EMBL/GenBank/DDBJ whole genome shotgun (WGS) entry which is preliminary data.</text>
</comment>
<evidence type="ECO:0000313" key="2">
    <source>
        <dbReference type="Proteomes" id="UP001589747"/>
    </source>
</evidence>
<reference evidence="1 2" key="1">
    <citation type="submission" date="2024-09" db="EMBL/GenBank/DDBJ databases">
        <authorList>
            <person name="Sun Q."/>
            <person name="Mori K."/>
        </authorList>
    </citation>
    <scope>NUCLEOTIDE SEQUENCE [LARGE SCALE GENOMIC DNA]</scope>
    <source>
        <strain evidence="1 2">TISTR 2452</strain>
    </source>
</reference>
<dbReference type="Pfam" id="PF08817">
    <property type="entry name" value="YukD"/>
    <property type="match status" value="1"/>
</dbReference>
<dbReference type="InterPro" id="IPR024962">
    <property type="entry name" value="YukD-like"/>
</dbReference>
<proteinExistence type="predicted"/>